<dbReference type="Proteomes" id="UP000187203">
    <property type="component" value="Unassembled WGS sequence"/>
</dbReference>
<name>A0A1R3IU26_9ROSI</name>
<keyword evidence="2" id="KW-1185">Reference proteome</keyword>
<gene>
    <name evidence="1" type="ORF">COLO4_21313</name>
</gene>
<sequence length="46" mass="5142">MASFGFLKFGFGENGQNIFEILNLPLAPEKMSKQMSHLDNIPSTQI</sequence>
<organism evidence="1 2">
    <name type="scientific">Corchorus olitorius</name>
    <dbReference type="NCBI Taxonomy" id="93759"/>
    <lineage>
        <taxon>Eukaryota</taxon>
        <taxon>Viridiplantae</taxon>
        <taxon>Streptophyta</taxon>
        <taxon>Embryophyta</taxon>
        <taxon>Tracheophyta</taxon>
        <taxon>Spermatophyta</taxon>
        <taxon>Magnoliopsida</taxon>
        <taxon>eudicotyledons</taxon>
        <taxon>Gunneridae</taxon>
        <taxon>Pentapetalae</taxon>
        <taxon>rosids</taxon>
        <taxon>malvids</taxon>
        <taxon>Malvales</taxon>
        <taxon>Malvaceae</taxon>
        <taxon>Grewioideae</taxon>
        <taxon>Apeibeae</taxon>
        <taxon>Corchorus</taxon>
    </lineage>
</organism>
<evidence type="ECO:0000313" key="1">
    <source>
        <dbReference type="EMBL" id="OMO86091.1"/>
    </source>
</evidence>
<proteinExistence type="predicted"/>
<dbReference type="AlphaFoldDB" id="A0A1R3IU26"/>
<protein>
    <submittedName>
        <fullName evidence="1">UDP-glucuronate 4-epimerase 3-like protein</fullName>
    </submittedName>
</protein>
<accession>A0A1R3IU26</accession>
<dbReference type="EMBL" id="AWUE01017627">
    <property type="protein sequence ID" value="OMO86091.1"/>
    <property type="molecule type" value="Genomic_DNA"/>
</dbReference>
<comment type="caution">
    <text evidence="1">The sequence shown here is derived from an EMBL/GenBank/DDBJ whole genome shotgun (WGS) entry which is preliminary data.</text>
</comment>
<reference evidence="2" key="1">
    <citation type="submission" date="2013-09" db="EMBL/GenBank/DDBJ databases">
        <title>Corchorus olitorius genome sequencing.</title>
        <authorList>
            <person name="Alam M."/>
            <person name="Haque M.S."/>
            <person name="Islam M.S."/>
            <person name="Emdad E.M."/>
            <person name="Islam M.M."/>
            <person name="Ahmed B."/>
            <person name="Halim A."/>
            <person name="Hossen Q.M.M."/>
            <person name="Hossain M.Z."/>
            <person name="Ahmed R."/>
            <person name="Khan M.M."/>
            <person name="Islam R."/>
            <person name="Rashid M.M."/>
            <person name="Khan S.A."/>
            <person name="Rahman M.S."/>
            <person name="Alam M."/>
            <person name="Yahiya A.S."/>
            <person name="Khan M.S."/>
            <person name="Azam M.S."/>
            <person name="Haque T."/>
            <person name="Lashkar M.Z.H."/>
            <person name="Akhand A.I."/>
            <person name="Morshed G."/>
            <person name="Roy S."/>
            <person name="Uddin K.S."/>
            <person name="Rabeya T."/>
            <person name="Hossain A.S."/>
            <person name="Chowdhury A."/>
            <person name="Snigdha A.R."/>
            <person name="Mortoza M.S."/>
            <person name="Matin S.A."/>
            <person name="Hoque S.M.E."/>
            <person name="Islam M.K."/>
            <person name="Roy D.K."/>
            <person name="Haider R."/>
            <person name="Moosa M.M."/>
            <person name="Elias S.M."/>
            <person name="Hasan A.M."/>
            <person name="Jahan S."/>
            <person name="Shafiuddin M."/>
            <person name="Mahmood N."/>
            <person name="Shommy N.S."/>
        </authorList>
    </citation>
    <scope>NUCLEOTIDE SEQUENCE [LARGE SCALE GENOMIC DNA]</scope>
    <source>
        <strain evidence="2">cv. O-4</strain>
    </source>
</reference>
<evidence type="ECO:0000313" key="2">
    <source>
        <dbReference type="Proteomes" id="UP000187203"/>
    </source>
</evidence>